<feature type="chain" id="PRO_5046310274" description="Lipoprotein" evidence="2">
    <location>
        <begin position="18"/>
        <end position="183"/>
    </location>
</feature>
<dbReference type="PROSITE" id="PS51257">
    <property type="entry name" value="PROKAR_LIPOPROTEIN"/>
    <property type="match status" value="1"/>
</dbReference>
<evidence type="ECO:0000313" key="4">
    <source>
        <dbReference type="Proteomes" id="UP000759298"/>
    </source>
</evidence>
<feature type="compositionally biased region" description="Polar residues" evidence="1">
    <location>
        <begin position="23"/>
        <end position="41"/>
    </location>
</feature>
<name>A0ABS7PHH5_9SPHN</name>
<evidence type="ECO:0000256" key="1">
    <source>
        <dbReference type="SAM" id="MobiDB-lite"/>
    </source>
</evidence>
<dbReference type="RefSeq" id="WP_222825427.1">
    <property type="nucleotide sequence ID" value="NZ_JAHWXP010000003.1"/>
</dbReference>
<feature type="signal peptide" evidence="2">
    <location>
        <begin position="1"/>
        <end position="17"/>
    </location>
</feature>
<keyword evidence="2" id="KW-0732">Signal</keyword>
<evidence type="ECO:0000256" key="2">
    <source>
        <dbReference type="SAM" id="SignalP"/>
    </source>
</evidence>
<comment type="caution">
    <text evidence="3">The sequence shown here is derived from an EMBL/GenBank/DDBJ whole genome shotgun (WGS) entry which is preliminary data.</text>
</comment>
<gene>
    <name evidence="3" type="ORF">KYN89_12910</name>
</gene>
<evidence type="ECO:0008006" key="5">
    <source>
        <dbReference type="Google" id="ProtNLM"/>
    </source>
</evidence>
<proteinExistence type="predicted"/>
<reference evidence="3 4" key="1">
    <citation type="submission" date="2021-07" db="EMBL/GenBank/DDBJ databases">
        <title>Alteriqipengyuania abyssalis NZ-12B nov, sp.nov isolated from deep sea sponge in pacific ocean.</title>
        <authorList>
            <person name="Tareen S."/>
            <person name="Wink J."/>
        </authorList>
    </citation>
    <scope>NUCLEOTIDE SEQUENCE [LARGE SCALE GENOMIC DNA]</scope>
    <source>
        <strain evidence="3 4">NZ-12B</strain>
    </source>
</reference>
<dbReference type="EMBL" id="JAHWXP010000003">
    <property type="protein sequence ID" value="MBY8337943.1"/>
    <property type="molecule type" value="Genomic_DNA"/>
</dbReference>
<feature type="region of interest" description="Disordered" evidence="1">
    <location>
        <begin position="23"/>
        <end position="68"/>
    </location>
</feature>
<keyword evidence="4" id="KW-1185">Reference proteome</keyword>
<dbReference type="Proteomes" id="UP000759298">
    <property type="component" value="Unassembled WGS sequence"/>
</dbReference>
<accession>A0ABS7PHH5</accession>
<evidence type="ECO:0000313" key="3">
    <source>
        <dbReference type="EMBL" id="MBY8337943.1"/>
    </source>
</evidence>
<organism evidence="3 4">
    <name type="scientific">Alteriqipengyuania abyssalis</name>
    <dbReference type="NCBI Taxonomy" id="2860200"/>
    <lineage>
        <taxon>Bacteria</taxon>
        <taxon>Pseudomonadati</taxon>
        <taxon>Pseudomonadota</taxon>
        <taxon>Alphaproteobacteria</taxon>
        <taxon>Sphingomonadales</taxon>
        <taxon>Erythrobacteraceae</taxon>
        <taxon>Alteriqipengyuania</taxon>
    </lineage>
</organism>
<protein>
    <recommendedName>
        <fullName evidence="5">Lipoprotein</fullName>
    </recommendedName>
</protein>
<sequence length="183" mass="19209">MRIVSLAGIAVATLALVACNSGGETQPNQAASSGENTQQAGSDAEQPAGVNDGIPDLTPATLTPEAQKGEKGARNVLLSFTRAIELKEFDQAWNLMVPELRANLSREQFTQTFAGLGDLTVSAPAGTMEGAAGTSYYEVPITIRGATGQTLTGEIVLSRVNDVPGATEEQLQWRVRRFSVSSS</sequence>